<evidence type="ECO:0000313" key="6">
    <source>
        <dbReference type="Proteomes" id="UP000318709"/>
    </source>
</evidence>
<keyword evidence="6" id="KW-1185">Reference proteome</keyword>
<dbReference type="PANTHER" id="PTHR22754:SF32">
    <property type="entry name" value="DISCO-INTERACTING PROTEIN 2"/>
    <property type="match status" value="1"/>
</dbReference>
<evidence type="ECO:0000313" key="5">
    <source>
        <dbReference type="EMBL" id="QDH12860.1"/>
    </source>
</evidence>
<accession>A0A4Y6U757</accession>
<evidence type="ECO:0000259" key="4">
    <source>
        <dbReference type="Pfam" id="PF00501"/>
    </source>
</evidence>
<dbReference type="Gene3D" id="3.30.300.30">
    <property type="match status" value="1"/>
</dbReference>
<dbReference type="InterPro" id="IPR040097">
    <property type="entry name" value="FAAL/FAAC"/>
</dbReference>
<evidence type="ECO:0000256" key="1">
    <source>
        <dbReference type="ARBA" id="ARBA00006432"/>
    </source>
</evidence>
<feature type="region of interest" description="Disordered" evidence="3">
    <location>
        <begin position="1"/>
        <end position="40"/>
    </location>
</feature>
<dbReference type="InterPro" id="IPR000873">
    <property type="entry name" value="AMP-dep_synth/lig_dom"/>
</dbReference>
<evidence type="ECO:0000256" key="2">
    <source>
        <dbReference type="ARBA" id="ARBA00022598"/>
    </source>
</evidence>
<dbReference type="InterPro" id="IPR042099">
    <property type="entry name" value="ANL_N_sf"/>
</dbReference>
<dbReference type="GO" id="GO:0006633">
    <property type="term" value="P:fatty acid biosynthetic process"/>
    <property type="evidence" value="ECO:0007669"/>
    <property type="project" value="TreeGrafter"/>
</dbReference>
<dbReference type="CDD" id="cd05931">
    <property type="entry name" value="FAAL"/>
    <property type="match status" value="1"/>
</dbReference>
<keyword evidence="2 5" id="KW-0436">Ligase</keyword>
<dbReference type="PANTHER" id="PTHR22754">
    <property type="entry name" value="DISCO-INTERACTING PROTEIN 2 DIP2 -RELATED"/>
    <property type="match status" value="1"/>
</dbReference>
<dbReference type="InterPro" id="IPR045851">
    <property type="entry name" value="AMP-bd_C_sf"/>
</dbReference>
<dbReference type="KEGG" id="swf:E3E12_00045"/>
<sequence>MCRVSGSLNGASQSLPDATQTQTKPLAPTPSASGITTRRGDFSTLPEALDYAAQGDTGFNFYSGRGDLLEALTYRDLARQGRECAQKLLALGLQKGDRVGIVAESDGDFARIFFGCQYAGLVAVPLPLPIAFGGREQYVATLHGMVQACGARALFVPEIIGSWTDDITAGLEGLLFGGRPAELIAMAAPAEGSVTLPTISPSDLSYLQFSSGSTRFPMGVSITQATAMANTRAIAQHGLQVRDAKRGDDRGVSWLPLYHDMGLVGFFLTPLVCQFTIDFLPTREFARRPHTWLELMSRNKASIAYSPSFGYDLCARRGARDPIDLSNWRVAGIGGDMIRPHILEQFADAFACRGFDRKAFVASYGMAETTLAISFAPLGHGIETDTVDLRVLESEQRATPPTSPEAMARTFVLCGQPLPDHEIEVRDPQGAVVEERKVGEIFVRGPSIMSGYFGKPEETAACLSPDGWLRTGDLGYFLRGQIVVTGRAKDLIIINGRNIWPQDLEWSAEHEIDGLRARDVAVFSVDRPREGGGVAEKVVALVQCRLSEPENRERLREETAGLFRRLHGVEVEVILVPPRSLPQTSSGKLTRARAKAMLQAGEFDEAPAPNPG</sequence>
<dbReference type="SUPFAM" id="SSF56801">
    <property type="entry name" value="Acetyl-CoA synthetase-like"/>
    <property type="match status" value="1"/>
</dbReference>
<protein>
    <submittedName>
        <fullName evidence="5">Fatty acyl-AMP ligase</fullName>
    </submittedName>
</protein>
<dbReference type="Gene3D" id="3.40.50.12780">
    <property type="entry name" value="N-terminal domain of ligase-like"/>
    <property type="match status" value="1"/>
</dbReference>
<gene>
    <name evidence="5" type="ORF">E3E12_00045</name>
</gene>
<comment type="similarity">
    <text evidence="1">Belongs to the ATP-dependent AMP-binding enzyme family.</text>
</comment>
<evidence type="ECO:0000256" key="3">
    <source>
        <dbReference type="SAM" id="MobiDB-lite"/>
    </source>
</evidence>
<dbReference type="AlphaFoldDB" id="A0A4Y6U757"/>
<dbReference type="GO" id="GO:0016874">
    <property type="term" value="F:ligase activity"/>
    <property type="evidence" value="ECO:0007669"/>
    <property type="project" value="UniProtKB-KW"/>
</dbReference>
<dbReference type="GO" id="GO:0070566">
    <property type="term" value="F:adenylyltransferase activity"/>
    <property type="evidence" value="ECO:0007669"/>
    <property type="project" value="TreeGrafter"/>
</dbReference>
<proteinExistence type="inferred from homology"/>
<reference evidence="5 6" key="1">
    <citation type="submission" date="2019-03" db="EMBL/GenBank/DDBJ databases">
        <title>The complete genome sequence of Swingsia_sp. F3b2 LMG30590(T).</title>
        <authorList>
            <person name="Chua K.-O."/>
            <person name="Chan K.-G."/>
            <person name="See-Too W.-S."/>
        </authorList>
    </citation>
    <scope>NUCLEOTIDE SEQUENCE [LARGE SCALE GENOMIC DNA]</scope>
    <source>
        <strain evidence="5 6">F3b2</strain>
    </source>
</reference>
<dbReference type="Proteomes" id="UP000318709">
    <property type="component" value="Chromosome"/>
</dbReference>
<feature type="compositionally biased region" description="Polar residues" evidence="3">
    <location>
        <begin position="1"/>
        <end position="36"/>
    </location>
</feature>
<dbReference type="RefSeq" id="WP_141442502.1">
    <property type="nucleotide sequence ID" value="NZ_CP038231.1"/>
</dbReference>
<dbReference type="GO" id="GO:0005886">
    <property type="term" value="C:plasma membrane"/>
    <property type="evidence" value="ECO:0007669"/>
    <property type="project" value="TreeGrafter"/>
</dbReference>
<organism evidence="5 6">
    <name type="scientific">Formicincola oecophyllae</name>
    <dbReference type="NCBI Taxonomy" id="2558361"/>
    <lineage>
        <taxon>Bacteria</taxon>
        <taxon>Pseudomonadati</taxon>
        <taxon>Pseudomonadota</taxon>
        <taxon>Alphaproteobacteria</taxon>
        <taxon>Acetobacterales</taxon>
        <taxon>Acetobacteraceae</taxon>
        <taxon>Formicincola</taxon>
    </lineage>
</organism>
<feature type="domain" description="AMP-dependent synthetase/ligase" evidence="4">
    <location>
        <begin position="70"/>
        <end position="453"/>
    </location>
</feature>
<dbReference type="NCBIfam" id="NF006624">
    <property type="entry name" value="PRK09192.1"/>
    <property type="match status" value="1"/>
</dbReference>
<dbReference type="EMBL" id="CP038231">
    <property type="protein sequence ID" value="QDH12860.1"/>
    <property type="molecule type" value="Genomic_DNA"/>
</dbReference>
<dbReference type="OrthoDB" id="9803968at2"/>
<dbReference type="Pfam" id="PF00501">
    <property type="entry name" value="AMP-binding"/>
    <property type="match status" value="1"/>
</dbReference>
<name>A0A4Y6U757_9PROT</name>